<evidence type="ECO:0000256" key="1">
    <source>
        <dbReference type="SAM" id="MobiDB-lite"/>
    </source>
</evidence>
<organism evidence="2">
    <name type="scientific">Oryza punctata</name>
    <name type="common">Red rice</name>
    <dbReference type="NCBI Taxonomy" id="4537"/>
    <lineage>
        <taxon>Eukaryota</taxon>
        <taxon>Viridiplantae</taxon>
        <taxon>Streptophyta</taxon>
        <taxon>Embryophyta</taxon>
        <taxon>Tracheophyta</taxon>
        <taxon>Spermatophyta</taxon>
        <taxon>Magnoliopsida</taxon>
        <taxon>Liliopsida</taxon>
        <taxon>Poales</taxon>
        <taxon>Poaceae</taxon>
        <taxon>BOP clade</taxon>
        <taxon>Oryzoideae</taxon>
        <taxon>Oryzeae</taxon>
        <taxon>Oryzinae</taxon>
        <taxon>Oryza</taxon>
    </lineage>
</organism>
<dbReference type="AlphaFoldDB" id="A0A0E0KH17"/>
<dbReference type="Proteomes" id="UP000026962">
    <property type="component" value="Chromosome 3"/>
</dbReference>
<dbReference type="Gramene" id="OPUNC03G25770.1">
    <property type="protein sequence ID" value="OPUNC03G25770.1"/>
    <property type="gene ID" value="OPUNC03G25770"/>
</dbReference>
<evidence type="ECO:0000313" key="2">
    <source>
        <dbReference type="EnsemblPlants" id="OPUNC03G25770.1"/>
    </source>
</evidence>
<feature type="compositionally biased region" description="Pro residues" evidence="1">
    <location>
        <begin position="124"/>
        <end position="135"/>
    </location>
</feature>
<evidence type="ECO:0000313" key="3">
    <source>
        <dbReference type="Proteomes" id="UP000026962"/>
    </source>
</evidence>
<dbReference type="HOGENOM" id="CLU_1307672_0_0_1"/>
<protein>
    <submittedName>
        <fullName evidence="2">Uncharacterized protein</fullName>
    </submittedName>
</protein>
<reference evidence="2" key="1">
    <citation type="submission" date="2015-04" db="UniProtKB">
        <authorList>
            <consortium name="EnsemblPlants"/>
        </authorList>
    </citation>
    <scope>IDENTIFICATION</scope>
</reference>
<keyword evidence="3" id="KW-1185">Reference proteome</keyword>
<feature type="compositionally biased region" description="Low complexity" evidence="1">
    <location>
        <begin position="95"/>
        <end position="108"/>
    </location>
</feature>
<feature type="region of interest" description="Disordered" evidence="1">
    <location>
        <begin position="1"/>
        <end position="62"/>
    </location>
</feature>
<feature type="region of interest" description="Disordered" evidence="1">
    <location>
        <begin position="80"/>
        <end position="136"/>
    </location>
</feature>
<sequence>ARPPLSSTRGCAPAVAASTPGAAAAPVARGCAPAAAASTELPPPEPRTPPLPTPTSSPAAAAGAEVVPFLHRRRALHRYPRQLLLRPPSEPEPRSSPSAAAVHSTAAHAGDEVVPSHRRSRVLPHPPSPLPPEPTSYPVTAGAEVFPIRLLRRSPPLPHVIVKRSRGLELQIQLGLTLGYDHFLQDICTQPEGKRSKEHCPNINDFCLTFT</sequence>
<feature type="compositionally biased region" description="Pro residues" evidence="1">
    <location>
        <begin position="41"/>
        <end position="55"/>
    </location>
</feature>
<accession>A0A0E0KH17</accession>
<name>A0A0E0KH17_ORYPU</name>
<reference evidence="2" key="2">
    <citation type="submission" date="2018-05" db="EMBL/GenBank/DDBJ databases">
        <title>OpunRS2 (Oryza punctata Reference Sequence Version 2).</title>
        <authorList>
            <person name="Zhang J."/>
            <person name="Kudrna D."/>
            <person name="Lee S."/>
            <person name="Talag J."/>
            <person name="Welchert J."/>
            <person name="Wing R.A."/>
        </authorList>
    </citation>
    <scope>NUCLEOTIDE SEQUENCE [LARGE SCALE GENOMIC DNA]</scope>
</reference>
<dbReference type="EnsemblPlants" id="OPUNC03G25770.1">
    <property type="protein sequence ID" value="OPUNC03G25770.1"/>
    <property type="gene ID" value="OPUNC03G25770"/>
</dbReference>
<feature type="compositionally biased region" description="Low complexity" evidence="1">
    <location>
        <begin position="11"/>
        <end position="40"/>
    </location>
</feature>
<proteinExistence type="predicted"/>